<dbReference type="Gene3D" id="1.10.1200.10">
    <property type="entry name" value="ACP-like"/>
    <property type="match status" value="1"/>
</dbReference>
<sequence length="87" mass="9954">MASPGLVHDEDRIRYVQSVFRRVLRLEQDAAPDDDFFVLGGTSLAAMEVIDLIERERGLRIPVRNFYRSTVVRALALELDPSRREAP</sequence>
<evidence type="ECO:0000313" key="4">
    <source>
        <dbReference type="EMBL" id="ABY83155.1"/>
    </source>
</evidence>
<dbReference type="EMBL" id="EU240558">
    <property type="protein sequence ID" value="ABY83155.1"/>
    <property type="molecule type" value="Genomic_DNA"/>
</dbReference>
<dbReference type="InterPro" id="IPR020806">
    <property type="entry name" value="PKS_PP-bd"/>
</dbReference>
<gene>
    <name evidence="4" type="primary">azi16</name>
</gene>
<dbReference type="SMART" id="SM00823">
    <property type="entry name" value="PKS_PP"/>
    <property type="match status" value="1"/>
</dbReference>
<dbReference type="InterPro" id="IPR036736">
    <property type="entry name" value="ACP-like_sf"/>
</dbReference>
<keyword evidence="2" id="KW-0597">Phosphoprotein</keyword>
<dbReference type="PROSITE" id="PS50075">
    <property type="entry name" value="CARRIER"/>
    <property type="match status" value="1"/>
</dbReference>
<dbReference type="GO" id="GO:0017000">
    <property type="term" value="P:antibiotic biosynthetic process"/>
    <property type="evidence" value="ECO:0007669"/>
    <property type="project" value="UniProtKB-ARBA"/>
</dbReference>
<dbReference type="SUPFAM" id="SSF47336">
    <property type="entry name" value="ACP-like"/>
    <property type="match status" value="1"/>
</dbReference>
<evidence type="ECO:0000256" key="2">
    <source>
        <dbReference type="ARBA" id="ARBA00022553"/>
    </source>
</evidence>
<organism evidence="4">
    <name type="scientific">Streptomyces sahachiroi</name>
    <dbReference type="NCBI Taxonomy" id="285525"/>
    <lineage>
        <taxon>Bacteria</taxon>
        <taxon>Bacillati</taxon>
        <taxon>Actinomycetota</taxon>
        <taxon>Actinomycetes</taxon>
        <taxon>Kitasatosporales</taxon>
        <taxon>Streptomycetaceae</taxon>
        <taxon>Streptomyces</taxon>
    </lineage>
</organism>
<reference evidence="4" key="1">
    <citation type="journal article" date="2008" name="Chem. Biol.">
        <title>Characterization of the azinomycin B biosynthetic gene cluster revealing a different iterative type I polyketide synthase for naphthoate biosynthesis.</title>
        <authorList>
            <person name="Zhao Q."/>
            <person name="He Q."/>
            <person name="Ding W."/>
            <person name="Tang M."/>
            <person name="Kang Q."/>
            <person name="Yu Y."/>
            <person name="Deng W."/>
            <person name="Zhang Q."/>
            <person name="Fang J."/>
            <person name="Tang G."/>
            <person name="Liu W."/>
        </authorList>
    </citation>
    <scope>NUCLEOTIDE SEQUENCE</scope>
    <source>
        <strain evidence="4">NRRL 2485</strain>
    </source>
</reference>
<name>B4XYA9_STREG</name>
<evidence type="ECO:0000256" key="1">
    <source>
        <dbReference type="ARBA" id="ARBA00022450"/>
    </source>
</evidence>
<protein>
    <submittedName>
        <fullName evidence="4">Azi16</fullName>
    </submittedName>
</protein>
<feature type="domain" description="Carrier" evidence="3">
    <location>
        <begin position="7"/>
        <end position="83"/>
    </location>
</feature>
<dbReference type="GO" id="GO:0031177">
    <property type="term" value="F:phosphopantetheine binding"/>
    <property type="evidence" value="ECO:0007669"/>
    <property type="project" value="InterPro"/>
</dbReference>
<keyword evidence="1" id="KW-0596">Phosphopantetheine</keyword>
<dbReference type="AlphaFoldDB" id="B4XYA9"/>
<dbReference type="InterPro" id="IPR009081">
    <property type="entry name" value="PP-bd_ACP"/>
</dbReference>
<dbReference type="Pfam" id="PF00550">
    <property type="entry name" value="PP-binding"/>
    <property type="match status" value="1"/>
</dbReference>
<accession>B4XYA9</accession>
<proteinExistence type="predicted"/>
<evidence type="ECO:0000259" key="3">
    <source>
        <dbReference type="PROSITE" id="PS50075"/>
    </source>
</evidence>